<dbReference type="EMBL" id="SNRY01007788">
    <property type="protein sequence ID" value="KAA6309749.1"/>
    <property type="molecule type" value="Genomic_DNA"/>
</dbReference>
<reference evidence="1" key="1">
    <citation type="submission" date="2019-03" db="EMBL/GenBank/DDBJ databases">
        <title>Single cell metagenomics reveals metabolic interactions within the superorganism composed of flagellate Streblomastix strix and complex community of Bacteroidetes bacteria on its surface.</title>
        <authorList>
            <person name="Treitli S.C."/>
            <person name="Kolisko M."/>
            <person name="Husnik F."/>
            <person name="Keeling P."/>
            <person name="Hampl V."/>
        </authorList>
    </citation>
    <scope>NUCLEOTIDE SEQUENCE</scope>
    <source>
        <strain evidence="1">STM</strain>
    </source>
</reference>
<sequence>VILQILRQQSLSPSEIARQIEGTDREILGDTLQYLIDEGEVTMKEGMASILNT</sequence>
<evidence type="ECO:0000313" key="1">
    <source>
        <dbReference type="EMBL" id="KAA6309749.1"/>
    </source>
</evidence>
<gene>
    <name evidence="1" type="ORF">EZS27_038820</name>
</gene>
<protein>
    <submittedName>
        <fullName evidence="1">Uncharacterized protein</fullName>
    </submittedName>
</protein>
<organism evidence="1">
    <name type="scientific">termite gut metagenome</name>
    <dbReference type="NCBI Taxonomy" id="433724"/>
    <lineage>
        <taxon>unclassified sequences</taxon>
        <taxon>metagenomes</taxon>
        <taxon>organismal metagenomes</taxon>
    </lineage>
</organism>
<accession>A0A5J4PMJ8</accession>
<name>A0A5J4PMJ8_9ZZZZ</name>
<dbReference type="SUPFAM" id="SSF46785">
    <property type="entry name" value="Winged helix' DNA-binding domain"/>
    <property type="match status" value="1"/>
</dbReference>
<dbReference type="AlphaFoldDB" id="A0A5J4PMJ8"/>
<proteinExistence type="predicted"/>
<feature type="non-terminal residue" evidence="1">
    <location>
        <position position="1"/>
    </location>
</feature>
<comment type="caution">
    <text evidence="1">The sequence shown here is derived from an EMBL/GenBank/DDBJ whole genome shotgun (WGS) entry which is preliminary data.</text>
</comment>
<dbReference type="InterPro" id="IPR036390">
    <property type="entry name" value="WH_DNA-bd_sf"/>
</dbReference>